<dbReference type="SUPFAM" id="SSF48403">
    <property type="entry name" value="Ankyrin repeat"/>
    <property type="match status" value="1"/>
</dbReference>
<dbReference type="AlphaFoldDB" id="A0AAV2HMC7"/>
<gene>
    <name evidence="4" type="ORF">GSLYS_00009180001</name>
</gene>
<feature type="repeat" description="ANK" evidence="3">
    <location>
        <begin position="1"/>
        <end position="28"/>
    </location>
</feature>
<dbReference type="PANTHER" id="PTHR46680:SF3">
    <property type="entry name" value="NF-KAPPA-B INHIBITOR CACTUS"/>
    <property type="match status" value="1"/>
</dbReference>
<dbReference type="Gene3D" id="1.25.40.20">
    <property type="entry name" value="Ankyrin repeat-containing domain"/>
    <property type="match status" value="1"/>
</dbReference>
<dbReference type="PROSITE" id="PS50088">
    <property type="entry name" value="ANK_REPEAT"/>
    <property type="match status" value="2"/>
</dbReference>
<keyword evidence="1" id="KW-0677">Repeat</keyword>
<dbReference type="GO" id="GO:0071356">
    <property type="term" value="P:cellular response to tumor necrosis factor"/>
    <property type="evidence" value="ECO:0007669"/>
    <property type="project" value="TreeGrafter"/>
</dbReference>
<accession>A0AAV2HMC7</accession>
<keyword evidence="2 3" id="KW-0040">ANK repeat</keyword>
<dbReference type="Proteomes" id="UP001497497">
    <property type="component" value="Unassembled WGS sequence"/>
</dbReference>
<dbReference type="PROSITE" id="PS50297">
    <property type="entry name" value="ANK_REP_REGION"/>
    <property type="match status" value="2"/>
</dbReference>
<evidence type="ECO:0000256" key="1">
    <source>
        <dbReference type="ARBA" id="ARBA00022737"/>
    </source>
</evidence>
<feature type="repeat" description="ANK" evidence="3">
    <location>
        <begin position="29"/>
        <end position="61"/>
    </location>
</feature>
<dbReference type="InterPro" id="IPR051070">
    <property type="entry name" value="NF-kappa-B_inhibitor"/>
</dbReference>
<evidence type="ECO:0000313" key="5">
    <source>
        <dbReference type="Proteomes" id="UP001497497"/>
    </source>
</evidence>
<dbReference type="GO" id="GO:0005829">
    <property type="term" value="C:cytosol"/>
    <property type="evidence" value="ECO:0007669"/>
    <property type="project" value="TreeGrafter"/>
</dbReference>
<evidence type="ECO:0000256" key="3">
    <source>
        <dbReference type="PROSITE-ProRule" id="PRU00023"/>
    </source>
</evidence>
<comment type="caution">
    <text evidence="4">The sequence shown here is derived from an EMBL/GenBank/DDBJ whole genome shotgun (WGS) entry which is preliminary data.</text>
</comment>
<evidence type="ECO:0008006" key="6">
    <source>
        <dbReference type="Google" id="ProtNLM"/>
    </source>
</evidence>
<dbReference type="SMART" id="SM00248">
    <property type="entry name" value="ANK"/>
    <property type="match status" value="4"/>
</dbReference>
<organism evidence="4 5">
    <name type="scientific">Lymnaea stagnalis</name>
    <name type="common">Great pond snail</name>
    <name type="synonym">Helix stagnalis</name>
    <dbReference type="NCBI Taxonomy" id="6523"/>
    <lineage>
        <taxon>Eukaryota</taxon>
        <taxon>Metazoa</taxon>
        <taxon>Spiralia</taxon>
        <taxon>Lophotrochozoa</taxon>
        <taxon>Mollusca</taxon>
        <taxon>Gastropoda</taxon>
        <taxon>Heterobranchia</taxon>
        <taxon>Euthyneura</taxon>
        <taxon>Panpulmonata</taxon>
        <taxon>Hygrophila</taxon>
        <taxon>Lymnaeoidea</taxon>
        <taxon>Lymnaeidae</taxon>
        <taxon>Lymnaea</taxon>
    </lineage>
</organism>
<evidence type="ECO:0000256" key="2">
    <source>
        <dbReference type="ARBA" id="ARBA00023043"/>
    </source>
</evidence>
<keyword evidence="5" id="KW-1185">Reference proteome</keyword>
<name>A0AAV2HMC7_LYMST</name>
<dbReference type="EMBL" id="CAXITT010000195">
    <property type="protein sequence ID" value="CAL1535220.1"/>
    <property type="molecule type" value="Genomic_DNA"/>
</dbReference>
<dbReference type="PANTHER" id="PTHR46680">
    <property type="entry name" value="NF-KAPPA-B INHIBITOR ALPHA"/>
    <property type="match status" value="1"/>
</dbReference>
<reference evidence="4 5" key="1">
    <citation type="submission" date="2024-04" db="EMBL/GenBank/DDBJ databases">
        <authorList>
            <consortium name="Genoscope - CEA"/>
            <person name="William W."/>
        </authorList>
    </citation>
    <scope>NUCLEOTIDE SEQUENCE [LARGE SCALE GENOMIC DNA]</scope>
</reference>
<proteinExistence type="predicted"/>
<evidence type="ECO:0000313" key="4">
    <source>
        <dbReference type="EMBL" id="CAL1535220.1"/>
    </source>
</evidence>
<dbReference type="Pfam" id="PF12796">
    <property type="entry name" value="Ank_2"/>
    <property type="match status" value="1"/>
</dbReference>
<dbReference type="InterPro" id="IPR036770">
    <property type="entry name" value="Ankyrin_rpt-contain_sf"/>
</dbReference>
<dbReference type="GO" id="GO:0051059">
    <property type="term" value="F:NF-kappaB binding"/>
    <property type="evidence" value="ECO:0007669"/>
    <property type="project" value="TreeGrafter"/>
</dbReference>
<dbReference type="InterPro" id="IPR002110">
    <property type="entry name" value="Ankyrin_rpt"/>
</dbReference>
<sequence length="166" mass="18382">LLLASRLGNTHTVQGLLEHGANLEAKDERGNTALLNCIELSQNNMARFLLQKGANVNVTNCNGETPLILATYLPEMFEMVKLLLKQPAVKIEHRNTFGYTALMCAINATNILAMKLLIDAEEFDSVISRQTESLAVITADQLAVEKGLFEILKLYRHEKRTGVTSL</sequence>
<feature type="non-terminal residue" evidence="4">
    <location>
        <position position="166"/>
    </location>
</feature>
<feature type="non-terminal residue" evidence="4">
    <location>
        <position position="1"/>
    </location>
</feature>
<protein>
    <recommendedName>
        <fullName evidence="6">Ankyrin repeat domain-containing protein</fullName>
    </recommendedName>
</protein>